<dbReference type="InterPro" id="IPR000436">
    <property type="entry name" value="Sushi_SCR_CCP_dom"/>
</dbReference>
<dbReference type="InterPro" id="IPR035976">
    <property type="entry name" value="Sushi/SCR/CCP_sf"/>
</dbReference>
<dbReference type="SUPFAM" id="SSF49785">
    <property type="entry name" value="Galactose-binding domain-like"/>
    <property type="match status" value="1"/>
</dbReference>
<feature type="disulfide bond" evidence="6">
    <location>
        <begin position="48"/>
        <end position="57"/>
    </location>
</feature>
<dbReference type="InterPro" id="IPR002919">
    <property type="entry name" value="TIL_dom"/>
</dbReference>
<dbReference type="InterPro" id="IPR025155">
    <property type="entry name" value="WxxW_domain"/>
</dbReference>
<dbReference type="InterPro" id="IPR036084">
    <property type="entry name" value="Ser_inhib-like_sf"/>
</dbReference>
<evidence type="ECO:0000259" key="9">
    <source>
        <dbReference type="PROSITE" id="PS50026"/>
    </source>
</evidence>
<keyword evidence="2" id="KW-0964">Secreted</keyword>
<proteinExistence type="predicted"/>
<dbReference type="PROSITE" id="PS50923">
    <property type="entry name" value="SUSHI"/>
    <property type="match status" value="1"/>
</dbReference>
<evidence type="ECO:0000256" key="1">
    <source>
        <dbReference type="ARBA" id="ARBA00004613"/>
    </source>
</evidence>
<dbReference type="PROSITE" id="PS00022">
    <property type="entry name" value="EGF_1"/>
    <property type="match status" value="1"/>
</dbReference>
<dbReference type="InterPro" id="IPR014853">
    <property type="entry name" value="VWF/SSPO/ZAN-like_Cys-rich_dom"/>
</dbReference>
<evidence type="ECO:0000256" key="6">
    <source>
        <dbReference type="PROSITE-ProRule" id="PRU00076"/>
    </source>
</evidence>
<dbReference type="SMART" id="SM00832">
    <property type="entry name" value="C8"/>
    <property type="match status" value="3"/>
</dbReference>
<evidence type="ECO:0000256" key="5">
    <source>
        <dbReference type="ARBA" id="ARBA00023180"/>
    </source>
</evidence>
<dbReference type="SMART" id="SM00181">
    <property type="entry name" value="EGF"/>
    <property type="match status" value="3"/>
</dbReference>
<sequence>MTTDKRECDQMFGDWFDPPGKDIPDCQPSCSPDCQNGGTCLLPNTCGCSNGFMGAQCQYPASNCATPPNPQNGQVTCQQDTAGARCTVACNQGYKPLWAIAPSYTCTPDGTWSPELAEIPGCVDESTPINETHVPSPTHPHTGSARCVAWGQDHYRTFDNKIYHYKGACNYVLVKDAVANSFQIHVANDKNCQTGHRCKRELDIYLGNDRISLKRDASGPVVTYNGAVVPVPSSKGGVIFEKISSYIVVRSSIGFQIRWDTYEMVFVTVTDVLLGKTKGLCGTYDGDQTNDFTTDSGNVVTEAPAFVTTWKRSFAGETCADVPQTGCTAATPQVVATATSTCEALMEADFEICHHAVPPAAYISACKEDCCASSGQDCLCSSFEAYSRACLEHNIRLDWRSDNRCPVQCPGNQIHKECGSMCQKTCQSPSSACEDHSCIDGCFCPDGMVLLNDQCVLKSACPCMQNGKEYQSGEQVPKECNNTCMEGAWQCTNKRCDATCSAIGDPHYMTFDGKRYDFMGVCSYYMVHVPGTFDIIVDNIKCGHGGEYSCTKSVSIDIGGHHIKMDHNHQLFVDGVEITKTPYENNGIKVFMVSSLFMKAELSNGITILWDGRTRAYITAPPSFVNKTQGLCGTYDFNQRNDFKTKEGDIETMPSAFGNRWKTVPTCKDAGPVVNPCDTNVNRKNQSAQYCEYLRSDVFQACANVVDVDSFYHDCMFDVCSCTENVKDCLCPILGEYAAQCAAAGVEIHWRTAIPECHLPCDGGQEYQVCPNECTRTCSNIANDQSCVQSSVCAEGTCVSARWACAAKPTKTEIHTTSICPPNQEFSSCISSCPMTCENMHDSISCNTTTCVEGCICQPGYVKEGNDCVLKADCPCYHGSKAYKEGENTCRSRMWVCEQKDCPAVCSAYGDSHYTTFDGRSYEFQGSCDYVFAKSSETSPVKFEITTENIPCGTTGVTCTKSISFSIGEQGTANFYRIQLVKGKPVIADPDSPFTVKEVGNFIIITTPQGITLEWDKGTRLYLKLSTEHKGQVVGLCGNFNGNQRDDFSTPQGGPPASKATTFADSWKLHGYCANSKEITDTCAANKDRGPWAQQQCSVLSSKLFEACHPVVSYQEYIDRCVFDACACDTGGDCDCLCTAVAAYAHQCSMSGVTIKWRTEEFCPIMCENCKTYNPCISICPRKTCDNRLVYDTLTQDCGQETCVEGCDIEPCQPALMEHIVGLSKRCDNYCDQHQVKRTGVCTGTPPPVGSTVTSSVTVSPPMYTASPTVPTLAARCVQNGPTAWMSVSVPTPYNQGDVESIRNLRSQYTFCDASQMTAIECRVVGTTTSSAAAGQRVFCDLRNGLKCYHSDQNPGEQCHNYEVRVTCDCSLPITTTIAPNMLPTGSPTRPRLDWGTPSTIVHPPPTVAGHNCKEPGWTNWMNSAKPVDGNDIEFLPSLVKSFGFCREDQIAYIQCRRVSDKLSFDDTGDLQTICSTKAGFACYGSRQPDGRCDDYEFRVYCQCENSVCDKELVSDVRSIGDAQFNASSTGGGSTAAMARLNSVSGWRAASGDRTPWVQVNFWEPVTVAGVITQAVKVEG</sequence>
<dbReference type="InterPro" id="IPR000421">
    <property type="entry name" value="FA58C"/>
</dbReference>
<dbReference type="EMBL" id="CP111018">
    <property type="protein sequence ID" value="WAR09836.1"/>
    <property type="molecule type" value="Genomic_DNA"/>
</dbReference>
<evidence type="ECO:0000256" key="2">
    <source>
        <dbReference type="ARBA" id="ARBA00022525"/>
    </source>
</evidence>
<comment type="caution">
    <text evidence="6">Lacks conserved residue(s) required for the propagation of feature annotation.</text>
</comment>
<dbReference type="PROSITE" id="PS50026">
    <property type="entry name" value="EGF_3"/>
    <property type="match status" value="1"/>
</dbReference>
<dbReference type="Pfam" id="PF08742">
    <property type="entry name" value="C8"/>
    <property type="match status" value="3"/>
</dbReference>
<evidence type="ECO:0000259" key="10">
    <source>
        <dbReference type="PROSITE" id="PS50923"/>
    </source>
</evidence>
<dbReference type="SUPFAM" id="SSF57535">
    <property type="entry name" value="Complement control module/SCR domain"/>
    <property type="match status" value="1"/>
</dbReference>
<dbReference type="Gene3D" id="2.10.25.10">
    <property type="entry name" value="Laminin"/>
    <property type="match status" value="3"/>
</dbReference>
<evidence type="ECO:0000259" key="8">
    <source>
        <dbReference type="PROSITE" id="PS50022"/>
    </source>
</evidence>
<keyword evidence="6" id="KW-0245">EGF-like domain</keyword>
<dbReference type="PROSITE" id="PS50022">
    <property type="entry name" value="FA58C_3"/>
    <property type="match status" value="1"/>
</dbReference>
<dbReference type="Pfam" id="PF01826">
    <property type="entry name" value="TIL"/>
    <property type="match status" value="2"/>
</dbReference>
<evidence type="ECO:0000256" key="7">
    <source>
        <dbReference type="PROSITE-ProRule" id="PRU00302"/>
    </source>
</evidence>
<dbReference type="Pfam" id="PF00094">
    <property type="entry name" value="VWD"/>
    <property type="match status" value="3"/>
</dbReference>
<dbReference type="CDD" id="cd19941">
    <property type="entry name" value="TIL"/>
    <property type="match status" value="2"/>
</dbReference>
<name>A0ABY7ERM0_MYAAR</name>
<dbReference type="SUPFAM" id="SSF57567">
    <property type="entry name" value="Serine protease inhibitors"/>
    <property type="match status" value="2"/>
</dbReference>
<feature type="disulfide bond" evidence="6">
    <location>
        <begin position="30"/>
        <end position="40"/>
    </location>
</feature>
<comment type="subcellular location">
    <subcellularLocation>
        <location evidence="1">Secreted</location>
    </subcellularLocation>
</comment>
<evidence type="ECO:0000259" key="11">
    <source>
        <dbReference type="PROSITE" id="PS51233"/>
    </source>
</evidence>
<keyword evidence="7" id="KW-0768">Sushi</keyword>
<protein>
    <submittedName>
        <fullName evidence="12">SSPO-like protein</fullName>
    </submittedName>
</protein>
<feature type="domain" description="VWFD" evidence="11">
    <location>
        <begin position="498"/>
        <end position="668"/>
    </location>
</feature>
<feature type="domain" description="EGF-like" evidence="9">
    <location>
        <begin position="27"/>
        <end position="58"/>
    </location>
</feature>
<dbReference type="PANTHER" id="PTHR11339:SF386">
    <property type="entry name" value="HEMOLECTIN, ISOFORM A"/>
    <property type="match status" value="1"/>
</dbReference>
<keyword evidence="3" id="KW-0732">Signal</keyword>
<evidence type="ECO:0000256" key="4">
    <source>
        <dbReference type="ARBA" id="ARBA00023157"/>
    </source>
</evidence>
<keyword evidence="13" id="KW-1185">Reference proteome</keyword>
<evidence type="ECO:0000256" key="3">
    <source>
        <dbReference type="ARBA" id="ARBA00022729"/>
    </source>
</evidence>
<dbReference type="Gene3D" id="2.60.120.260">
    <property type="entry name" value="Galactose-binding domain-like"/>
    <property type="match status" value="1"/>
</dbReference>
<dbReference type="InterPro" id="IPR008979">
    <property type="entry name" value="Galactose-bd-like_sf"/>
</dbReference>
<keyword evidence="5" id="KW-0325">Glycoprotein</keyword>
<evidence type="ECO:0000313" key="13">
    <source>
        <dbReference type="Proteomes" id="UP001164746"/>
    </source>
</evidence>
<dbReference type="InterPro" id="IPR000742">
    <property type="entry name" value="EGF"/>
</dbReference>
<feature type="domain" description="VWFD" evidence="11">
    <location>
        <begin position="904"/>
        <end position="1074"/>
    </location>
</feature>
<feature type="domain" description="VWFD" evidence="11">
    <location>
        <begin position="145"/>
        <end position="320"/>
    </location>
</feature>
<feature type="domain" description="Sushi" evidence="10">
    <location>
        <begin position="62"/>
        <end position="124"/>
    </location>
</feature>
<dbReference type="CDD" id="cd00033">
    <property type="entry name" value="CCP"/>
    <property type="match status" value="1"/>
</dbReference>
<dbReference type="SMART" id="SM00216">
    <property type="entry name" value="VWD"/>
    <property type="match status" value="3"/>
</dbReference>
<dbReference type="InterPro" id="IPR050780">
    <property type="entry name" value="Mucin_vWF_Thrombospondin_sf"/>
</dbReference>
<dbReference type="Proteomes" id="UP001164746">
    <property type="component" value="Chromosome 7"/>
</dbReference>
<dbReference type="InterPro" id="IPR001846">
    <property type="entry name" value="VWF_type-D"/>
</dbReference>
<reference evidence="12" key="1">
    <citation type="submission" date="2022-11" db="EMBL/GenBank/DDBJ databases">
        <title>Centuries of genome instability and evolution in soft-shell clam transmissible cancer (bioRxiv).</title>
        <authorList>
            <person name="Hart S.F.M."/>
            <person name="Yonemitsu M.A."/>
            <person name="Giersch R.M."/>
            <person name="Beal B.F."/>
            <person name="Arriagada G."/>
            <person name="Davis B.W."/>
            <person name="Ostrander E.A."/>
            <person name="Goff S.P."/>
            <person name="Metzger M.J."/>
        </authorList>
    </citation>
    <scope>NUCLEOTIDE SEQUENCE</scope>
    <source>
        <strain evidence="12">MELC-2E11</strain>
        <tissue evidence="12">Siphon/mantle</tissue>
    </source>
</reference>
<dbReference type="Pfam" id="PF13330">
    <property type="entry name" value="Mucin2_WxxW"/>
    <property type="match status" value="2"/>
</dbReference>
<dbReference type="SMART" id="SM00032">
    <property type="entry name" value="CCP"/>
    <property type="match status" value="1"/>
</dbReference>
<keyword evidence="4 6" id="KW-1015">Disulfide bond</keyword>
<dbReference type="PANTHER" id="PTHR11339">
    <property type="entry name" value="EXTRACELLULAR MATRIX GLYCOPROTEIN RELATED"/>
    <property type="match status" value="1"/>
</dbReference>
<dbReference type="PROSITE" id="PS01186">
    <property type="entry name" value="EGF_2"/>
    <property type="match status" value="1"/>
</dbReference>
<organism evidence="12 13">
    <name type="scientific">Mya arenaria</name>
    <name type="common">Soft-shell clam</name>
    <dbReference type="NCBI Taxonomy" id="6604"/>
    <lineage>
        <taxon>Eukaryota</taxon>
        <taxon>Metazoa</taxon>
        <taxon>Spiralia</taxon>
        <taxon>Lophotrochozoa</taxon>
        <taxon>Mollusca</taxon>
        <taxon>Bivalvia</taxon>
        <taxon>Autobranchia</taxon>
        <taxon>Heteroconchia</taxon>
        <taxon>Euheterodonta</taxon>
        <taxon>Imparidentia</taxon>
        <taxon>Neoheterodontei</taxon>
        <taxon>Myida</taxon>
        <taxon>Myoidea</taxon>
        <taxon>Myidae</taxon>
        <taxon>Mya</taxon>
    </lineage>
</organism>
<dbReference type="PROSITE" id="PS51233">
    <property type="entry name" value="VWFD"/>
    <property type="match status" value="3"/>
</dbReference>
<accession>A0ABY7ERM0</accession>
<evidence type="ECO:0000313" key="12">
    <source>
        <dbReference type="EMBL" id="WAR09836.1"/>
    </source>
</evidence>
<feature type="domain" description="F5/8 type C" evidence="8">
    <location>
        <begin position="1509"/>
        <end position="1580"/>
    </location>
</feature>
<gene>
    <name evidence="12" type="ORF">MAR_034912</name>
</gene>